<comment type="caution">
    <text evidence="16">The sequence shown here is derived from an EMBL/GenBank/DDBJ whole genome shotgun (WGS) entry which is preliminary data.</text>
</comment>
<evidence type="ECO:0000256" key="2">
    <source>
        <dbReference type="ARBA" id="ARBA00011322"/>
    </source>
</evidence>
<keyword evidence="10 13" id="KW-0175">Coiled coil</keyword>
<feature type="binding site" evidence="12">
    <location>
        <position position="510"/>
    </location>
    <ligand>
        <name>Zn(2+)</name>
        <dbReference type="ChEBI" id="CHEBI:29105"/>
    </ligand>
</feature>
<feature type="coiled-coil region" evidence="13">
    <location>
        <begin position="374"/>
        <end position="411"/>
    </location>
</feature>
<comment type="subunit">
    <text evidence="2">Heterodimer of SbcC and SbcD.</text>
</comment>
<evidence type="ECO:0000256" key="3">
    <source>
        <dbReference type="ARBA" id="ARBA00013368"/>
    </source>
</evidence>
<keyword evidence="11" id="KW-0234">DNA repair</keyword>
<accession>A0ABP9X512</accession>
<dbReference type="Pfam" id="PF13476">
    <property type="entry name" value="AAA_23"/>
    <property type="match status" value="1"/>
</dbReference>
<name>A0ABP9X512_9CHLR</name>
<reference evidence="16 17" key="1">
    <citation type="submission" date="2024-02" db="EMBL/GenBank/DDBJ databases">
        <title>Herpetosiphon gulosus NBRC 112829.</title>
        <authorList>
            <person name="Ichikawa N."/>
            <person name="Katano-Makiyama Y."/>
            <person name="Hidaka K."/>
        </authorList>
    </citation>
    <scope>NUCLEOTIDE SEQUENCE [LARGE SCALE GENOMIC DNA]</scope>
    <source>
        <strain evidence="16 17">NBRC 112829</strain>
    </source>
</reference>
<dbReference type="EMBL" id="BAABRU010000019">
    <property type="protein sequence ID" value="GAA5530474.1"/>
    <property type="molecule type" value="Genomic_DNA"/>
</dbReference>
<protein>
    <recommendedName>
        <fullName evidence="3">Nuclease SbcCD subunit C</fullName>
    </recommendedName>
</protein>
<dbReference type="PROSITE" id="PS51131">
    <property type="entry name" value="ZN_HOOK"/>
    <property type="match status" value="1"/>
</dbReference>
<keyword evidence="5" id="KW-0547">Nucleotide-binding</keyword>
<feature type="region of interest" description="Disordered" evidence="14">
    <location>
        <begin position="242"/>
        <end position="261"/>
    </location>
</feature>
<comment type="similarity">
    <text evidence="1">Belongs to the SMC family. SbcC subfamily.</text>
</comment>
<evidence type="ECO:0000256" key="12">
    <source>
        <dbReference type="PROSITE-ProRule" id="PRU00471"/>
    </source>
</evidence>
<evidence type="ECO:0000256" key="10">
    <source>
        <dbReference type="ARBA" id="ARBA00023054"/>
    </source>
</evidence>
<feature type="coiled-coil region" evidence="13">
    <location>
        <begin position="526"/>
        <end position="608"/>
    </location>
</feature>
<evidence type="ECO:0000256" key="13">
    <source>
        <dbReference type="SAM" id="Coils"/>
    </source>
</evidence>
<dbReference type="SUPFAM" id="SSF75712">
    <property type="entry name" value="Rad50 coiled-coil Zn hook"/>
    <property type="match status" value="1"/>
</dbReference>
<feature type="coiled-coil region" evidence="13">
    <location>
        <begin position="748"/>
        <end position="858"/>
    </location>
</feature>
<keyword evidence="17" id="KW-1185">Reference proteome</keyword>
<keyword evidence="8 12" id="KW-0862">Zinc</keyword>
<evidence type="ECO:0000256" key="1">
    <source>
        <dbReference type="ARBA" id="ARBA00006930"/>
    </source>
</evidence>
<evidence type="ECO:0000256" key="7">
    <source>
        <dbReference type="ARBA" id="ARBA00022801"/>
    </source>
</evidence>
<dbReference type="Gene3D" id="3.40.50.300">
    <property type="entry name" value="P-loop containing nucleotide triphosphate hydrolases"/>
    <property type="match status" value="2"/>
</dbReference>
<proteinExistence type="inferred from homology"/>
<dbReference type="Pfam" id="PF13558">
    <property type="entry name" value="SbcC_Walker_B"/>
    <property type="match status" value="1"/>
</dbReference>
<evidence type="ECO:0000259" key="15">
    <source>
        <dbReference type="PROSITE" id="PS51131"/>
    </source>
</evidence>
<evidence type="ECO:0000256" key="8">
    <source>
        <dbReference type="ARBA" id="ARBA00022833"/>
    </source>
</evidence>
<evidence type="ECO:0000256" key="14">
    <source>
        <dbReference type="SAM" id="MobiDB-lite"/>
    </source>
</evidence>
<dbReference type="RefSeq" id="WP_345724071.1">
    <property type="nucleotide sequence ID" value="NZ_BAABRU010000019.1"/>
</dbReference>
<evidence type="ECO:0000313" key="16">
    <source>
        <dbReference type="EMBL" id="GAA5530474.1"/>
    </source>
</evidence>
<dbReference type="PANTHER" id="PTHR32114">
    <property type="entry name" value="ABC TRANSPORTER ABCH.3"/>
    <property type="match status" value="1"/>
</dbReference>
<evidence type="ECO:0000256" key="6">
    <source>
        <dbReference type="ARBA" id="ARBA00022763"/>
    </source>
</evidence>
<keyword evidence="6" id="KW-0227">DNA damage</keyword>
<dbReference type="InterPro" id="IPR027417">
    <property type="entry name" value="P-loop_NTPase"/>
</dbReference>
<evidence type="ECO:0000256" key="5">
    <source>
        <dbReference type="ARBA" id="ARBA00022741"/>
    </source>
</evidence>
<dbReference type="Gene3D" id="1.10.287.510">
    <property type="entry name" value="Helix hairpin bin"/>
    <property type="match status" value="1"/>
</dbReference>
<evidence type="ECO:0000256" key="9">
    <source>
        <dbReference type="ARBA" id="ARBA00022840"/>
    </source>
</evidence>
<evidence type="ECO:0000313" key="17">
    <source>
        <dbReference type="Proteomes" id="UP001428290"/>
    </source>
</evidence>
<keyword evidence="7" id="KW-0378">Hydrolase</keyword>
<dbReference type="Proteomes" id="UP001428290">
    <property type="component" value="Unassembled WGS sequence"/>
</dbReference>
<organism evidence="16 17">
    <name type="scientific">Herpetosiphon gulosus</name>
    <dbReference type="NCBI Taxonomy" id="1973496"/>
    <lineage>
        <taxon>Bacteria</taxon>
        <taxon>Bacillati</taxon>
        <taxon>Chloroflexota</taxon>
        <taxon>Chloroflexia</taxon>
        <taxon>Herpetosiphonales</taxon>
        <taxon>Herpetosiphonaceae</taxon>
        <taxon>Herpetosiphon</taxon>
    </lineage>
</organism>
<feature type="domain" description="Zinc-hook" evidence="15">
    <location>
        <begin position="464"/>
        <end position="562"/>
    </location>
</feature>
<gene>
    <name evidence="16" type="primary">smc_3</name>
    <name evidence="16" type="ORF">Hgul01_04293</name>
</gene>
<evidence type="ECO:0000256" key="11">
    <source>
        <dbReference type="ARBA" id="ARBA00023204"/>
    </source>
</evidence>
<keyword evidence="9" id="KW-0067">ATP-binding</keyword>
<feature type="binding site" evidence="12">
    <location>
        <position position="513"/>
    </location>
    <ligand>
        <name>Zn(2+)</name>
        <dbReference type="ChEBI" id="CHEBI:29105"/>
    </ligand>
</feature>
<feature type="coiled-coil region" evidence="13">
    <location>
        <begin position="301"/>
        <end position="346"/>
    </location>
</feature>
<dbReference type="InterPro" id="IPR013134">
    <property type="entry name" value="Zn_hook_RAD50"/>
</dbReference>
<dbReference type="SUPFAM" id="SSF52540">
    <property type="entry name" value="P-loop containing nucleoside triphosphate hydrolases"/>
    <property type="match status" value="2"/>
</dbReference>
<keyword evidence="4 12" id="KW-0479">Metal-binding</keyword>
<dbReference type="Pfam" id="PF04423">
    <property type="entry name" value="Rad50_zn_hook"/>
    <property type="match status" value="1"/>
</dbReference>
<evidence type="ECO:0000256" key="4">
    <source>
        <dbReference type="ARBA" id="ARBA00022723"/>
    </source>
</evidence>
<sequence length="1023" mass="116956">MLPEKLRVRNFMCYRDDVPTLDFEGIRVACLSGENGAGKSALLDAITWALWGKARVSSDDELIALGAQEMEVDLQFSVAKISYRVLRRRSSAKRGQTILEIQVNDGDHWRAISGNSIRETQEIIHSVLRMEYDTFINSAFLVQGKADEFTRKAPAERKRVLAEILGLDAYEQLEARAKEQVRYFSDRAQGLEGTISSYREWVNKRDFYLSQEAEAQQRVQHLSHEIQQATLIFEQADQQRRNLESRKAERDRELSRSRDLERQIAESDADYRQLAQDIGVAQAMVARQSEIETNFQALQAAREELVVLDRLREQIVQLNDQYKEQRALVEREELSLQHQLQQYQRDQQTNAELIANKASKQADLTAMAEQLASFANDQRHLEQARSQRNELEQQSSNLTQLQVEVQRLQGLINVRGDSLIAAREEQNRRIIEADNVLSNESRWRSEFETSVAQQKALIRDERKLQELRSRDQQDAKQLGELSAQESNLKQLGKQINDKIDQLRSTHDTHCPLCQSDIGQHGIHQVIEQYIVERDDLRDQYREASQARKQLSNEYDARQREIQGLERKVAQLSTLAAAVGRLEGQISEAQEHRNKRSEAESTLRDLNQRLEHGDFAHEERAALAQAQTEIAELGLDQASLDAQRQANGGLIAQLEQRLAQRGAIEAKAAVLQEQLERIQTAETHNATLHETILSLQVQLDSQQFAQTARQQAEAIYQQMAELGYAKQRHQEVRDAVASLGHWEGEYHQLRSAQTNLDTNQRQAQRLAELIERQRQELAQIQVTVNQLNQELAQLPAAIQAAETAQRTINEFRGRLAVAQKDLGAAQQNVQHVAQVAEQLAEAEKELLSVQEQRDVHSELVRAFGKKGIQAMLIETAIPELEREANELLSRMTDNQMHLRFETQRETKKGDTSETLDIQIADEQGTRRYDLYSGGEAFRINFAIRIAMSKMLARRAGANLQTLIIDEGFGSQDGRGRERLVEAITQVQPDFSRILVITHIQELKDQFPVQIEITKHDNGSRWAVN</sequence>
<dbReference type="InterPro" id="IPR038729">
    <property type="entry name" value="Rad50/SbcC_AAA"/>
</dbReference>
<dbReference type="PANTHER" id="PTHR32114:SF2">
    <property type="entry name" value="ABC TRANSPORTER ABCH.3"/>
    <property type="match status" value="1"/>
</dbReference>